<accession>A0AAP0E5D4</accession>
<dbReference type="Gene3D" id="3.60.20.30">
    <property type="entry name" value="(Glycosyl)asparaginase"/>
    <property type="match status" value="1"/>
</dbReference>
<dbReference type="AlphaFoldDB" id="A0AAP0E5D4"/>
<reference evidence="1 2" key="1">
    <citation type="submission" date="2024-01" db="EMBL/GenBank/DDBJ databases">
        <title>Genome assemblies of Stephania.</title>
        <authorList>
            <person name="Yang L."/>
        </authorList>
    </citation>
    <scope>NUCLEOTIDE SEQUENCE [LARGE SCALE GENOMIC DNA]</scope>
    <source>
        <strain evidence="1">QJT</strain>
        <tissue evidence="1">Leaf</tissue>
    </source>
</reference>
<evidence type="ECO:0000313" key="2">
    <source>
        <dbReference type="Proteomes" id="UP001417504"/>
    </source>
</evidence>
<name>A0AAP0E5D4_9MAGN</name>
<proteinExistence type="predicted"/>
<protein>
    <submittedName>
        <fullName evidence="1">Uncharacterized protein</fullName>
    </submittedName>
</protein>
<gene>
    <name evidence="1" type="ORF">Sjap_025719</name>
</gene>
<comment type="caution">
    <text evidence="1">The sequence shown here is derived from an EMBL/GenBank/DDBJ whole genome shotgun (WGS) entry which is preliminary data.</text>
</comment>
<dbReference type="EMBL" id="JBBNAE010000011">
    <property type="protein sequence ID" value="KAK9085308.1"/>
    <property type="molecule type" value="Genomic_DNA"/>
</dbReference>
<evidence type="ECO:0000313" key="1">
    <source>
        <dbReference type="EMBL" id="KAK9085308.1"/>
    </source>
</evidence>
<organism evidence="1 2">
    <name type="scientific">Stephania japonica</name>
    <dbReference type="NCBI Taxonomy" id="461633"/>
    <lineage>
        <taxon>Eukaryota</taxon>
        <taxon>Viridiplantae</taxon>
        <taxon>Streptophyta</taxon>
        <taxon>Embryophyta</taxon>
        <taxon>Tracheophyta</taxon>
        <taxon>Spermatophyta</taxon>
        <taxon>Magnoliopsida</taxon>
        <taxon>Ranunculales</taxon>
        <taxon>Menispermaceae</taxon>
        <taxon>Menispermoideae</taxon>
        <taxon>Cissampelideae</taxon>
        <taxon>Stephania</taxon>
    </lineage>
</organism>
<dbReference type="Proteomes" id="UP001417504">
    <property type="component" value="Unassembled WGS sequence"/>
</dbReference>
<keyword evidence="2" id="KW-1185">Reference proteome</keyword>
<sequence length="123" mass="13276">MLENLSPLIDVVGMRWHIKDSGIVEGRLVAASISMSTKPIKGKKTGTSDLCKKGHCGGDGAQGLKLQEAVDWVVKNRLNGQAGMIAVSSEGEMAYGFNSNDMFRGCALKMGSWRWAFGSKQIK</sequence>